<dbReference type="Gene3D" id="3.10.310.40">
    <property type="match status" value="1"/>
</dbReference>
<keyword evidence="6" id="KW-1185">Reference proteome</keyword>
<protein>
    <submittedName>
        <fullName evidence="5">Alanine--tRNA ligase-related protein</fullName>
    </submittedName>
</protein>
<evidence type="ECO:0000256" key="1">
    <source>
        <dbReference type="ARBA" id="ARBA00001947"/>
    </source>
</evidence>
<evidence type="ECO:0000313" key="5">
    <source>
        <dbReference type="EMBL" id="MCU7380151.1"/>
    </source>
</evidence>
<keyword evidence="5" id="KW-0436">Ligase</keyword>
<comment type="caution">
    <text evidence="5">The sequence shown here is derived from an EMBL/GenBank/DDBJ whole genome shotgun (WGS) entry which is preliminary data.</text>
</comment>
<evidence type="ECO:0000256" key="3">
    <source>
        <dbReference type="ARBA" id="ARBA00022833"/>
    </source>
</evidence>
<dbReference type="InterPro" id="IPR018163">
    <property type="entry name" value="Thr/Ala-tRNA-synth_IIc_edit"/>
</dbReference>
<evidence type="ECO:0000256" key="2">
    <source>
        <dbReference type="ARBA" id="ARBA00022723"/>
    </source>
</evidence>
<dbReference type="RefSeq" id="WP_253020299.1">
    <property type="nucleotide sequence ID" value="NZ_JAOSHN010000008.1"/>
</dbReference>
<dbReference type="PANTHER" id="PTHR43462:SF1">
    <property type="entry name" value="ALANYL-TRNA EDITING PROTEIN AARSD1"/>
    <property type="match status" value="1"/>
</dbReference>
<dbReference type="Pfam" id="PF07973">
    <property type="entry name" value="tRNA_SAD"/>
    <property type="match status" value="1"/>
</dbReference>
<dbReference type="InterPro" id="IPR018164">
    <property type="entry name" value="Ala-tRNA-synth_IIc_N"/>
</dbReference>
<organism evidence="5 6">
    <name type="scientific">Hominibacterium faecale</name>
    <dbReference type="NCBI Taxonomy" id="2839743"/>
    <lineage>
        <taxon>Bacteria</taxon>
        <taxon>Bacillati</taxon>
        <taxon>Bacillota</taxon>
        <taxon>Clostridia</taxon>
        <taxon>Peptostreptococcales</taxon>
        <taxon>Anaerovoracaceae</taxon>
        <taxon>Hominibacterium</taxon>
    </lineage>
</organism>
<dbReference type="InterPro" id="IPR012947">
    <property type="entry name" value="tRNA_SAD"/>
</dbReference>
<reference evidence="5" key="1">
    <citation type="submission" date="2022-09" db="EMBL/GenBank/DDBJ databases">
        <title>Culturomic study of gut microbiota in children with autism spectrum disorder.</title>
        <authorList>
            <person name="Efimov B.A."/>
            <person name="Chaplin A.V."/>
            <person name="Sokolova S.R."/>
            <person name="Pikina A.P."/>
            <person name="Korzhanova M."/>
            <person name="Belova V."/>
            <person name="Korostin D."/>
        </authorList>
    </citation>
    <scope>NUCLEOTIDE SEQUENCE</scope>
    <source>
        <strain evidence="5">ASD5510</strain>
    </source>
</reference>
<dbReference type="PANTHER" id="PTHR43462">
    <property type="entry name" value="ALANYL-TRNA EDITING PROTEIN"/>
    <property type="match status" value="1"/>
</dbReference>
<dbReference type="Pfam" id="PF01411">
    <property type="entry name" value="tRNA-synt_2c"/>
    <property type="match status" value="1"/>
</dbReference>
<keyword evidence="3" id="KW-0862">Zinc</keyword>
<dbReference type="SMART" id="SM00863">
    <property type="entry name" value="tRNA_SAD"/>
    <property type="match status" value="1"/>
</dbReference>
<dbReference type="SUPFAM" id="SSF50447">
    <property type="entry name" value="Translation proteins"/>
    <property type="match status" value="1"/>
</dbReference>
<dbReference type="GO" id="GO:0005524">
    <property type="term" value="F:ATP binding"/>
    <property type="evidence" value="ECO:0007669"/>
    <property type="project" value="InterPro"/>
</dbReference>
<dbReference type="EMBL" id="JAOSHN010000008">
    <property type="protein sequence ID" value="MCU7380151.1"/>
    <property type="molecule type" value="Genomic_DNA"/>
</dbReference>
<proteinExistence type="predicted"/>
<comment type="cofactor">
    <cofactor evidence="1">
        <name>Zn(2+)</name>
        <dbReference type="ChEBI" id="CHEBI:29105"/>
    </cofactor>
</comment>
<dbReference type="InterPro" id="IPR051335">
    <property type="entry name" value="Alanyl-tRNA_Editing_Enzymes"/>
</dbReference>
<keyword evidence="2" id="KW-0479">Metal-binding</keyword>
<accession>A0A9J6QXC4</accession>
<dbReference type="GO" id="GO:0046872">
    <property type="term" value="F:metal ion binding"/>
    <property type="evidence" value="ECO:0007669"/>
    <property type="project" value="UniProtKB-KW"/>
</dbReference>
<dbReference type="SUPFAM" id="SSF55186">
    <property type="entry name" value="ThrRS/AlaRS common domain"/>
    <property type="match status" value="1"/>
</dbReference>
<dbReference type="GO" id="GO:0004813">
    <property type="term" value="F:alanine-tRNA ligase activity"/>
    <property type="evidence" value="ECO:0007669"/>
    <property type="project" value="InterPro"/>
</dbReference>
<evidence type="ECO:0000313" key="6">
    <source>
        <dbReference type="Proteomes" id="UP001065549"/>
    </source>
</evidence>
<dbReference type="InterPro" id="IPR009000">
    <property type="entry name" value="Transl_B-barrel_sf"/>
</dbReference>
<dbReference type="Gene3D" id="3.30.980.10">
    <property type="entry name" value="Threonyl-trna Synthetase, Chain A, domain 2"/>
    <property type="match status" value="1"/>
</dbReference>
<evidence type="ECO:0000259" key="4">
    <source>
        <dbReference type="SMART" id="SM00863"/>
    </source>
</evidence>
<dbReference type="GO" id="GO:0006419">
    <property type="term" value="P:alanyl-tRNA aminoacylation"/>
    <property type="evidence" value="ECO:0007669"/>
    <property type="project" value="InterPro"/>
</dbReference>
<sequence>MNTIKLYQQDVYQQQCQAVVKAVDQDTVLLDQTIFFPTGGGQSCDLGTIDGLEVTEVYEKDDLVYHRLSVPPAFQEGMQVHCRIDWDRRFDNMQRHCGEHILSGICYQLFGGINRGFHMGQDYMTVDIALEENPEIKEITWEMAKEAELAANQVIWSNAPVTVRHFETREEAEKMPLRKALAIDEEISIVCVGDVKNASDCVACCGTHPSSAGQVGLIKLYKVEHYKGMFRIYFEAGQRALMDYDGKHDLVTALGNRYSAGAEDLLDKIKAREEKNKIIKNELHVLRQSIIQERVDRIRQQIQSSEPSEIVIYEFADMKTDDLLNIGRPLIQDIKKLLLIISPQDCTLLLFSNGNLDCGKLVKENASIYNGKGGGSATSARAIFPKREGLDTFVDLLEKHLR</sequence>
<gene>
    <name evidence="5" type="ORF">OBO34_17605</name>
</gene>
<dbReference type="GO" id="GO:0002161">
    <property type="term" value="F:aminoacyl-tRNA deacylase activity"/>
    <property type="evidence" value="ECO:0007669"/>
    <property type="project" value="UniProtKB-ARBA"/>
</dbReference>
<feature type="domain" description="Threonyl/alanyl tRNA synthetase SAD" evidence="4">
    <location>
        <begin position="187"/>
        <end position="233"/>
    </location>
</feature>
<dbReference type="AlphaFoldDB" id="A0A9J6QXC4"/>
<dbReference type="Proteomes" id="UP001065549">
    <property type="component" value="Unassembled WGS sequence"/>
</dbReference>
<dbReference type="Gene3D" id="2.40.30.130">
    <property type="match status" value="1"/>
</dbReference>
<name>A0A9J6QXC4_9FIRM</name>